<dbReference type="Pfam" id="PF00144">
    <property type="entry name" value="Beta-lactamase"/>
    <property type="match status" value="1"/>
</dbReference>
<dbReference type="OrthoDB" id="119951at2"/>
<reference evidence="3 4" key="1">
    <citation type="submission" date="2019-04" db="EMBL/GenBank/DDBJ databases">
        <title>Reference strain of H23.</title>
        <authorList>
            <person name="Luo X."/>
        </authorList>
    </citation>
    <scope>NUCLEOTIDE SEQUENCE [LARGE SCALE GENOMIC DNA]</scope>
    <source>
        <strain evidence="3 4">H23</strain>
    </source>
</reference>
<evidence type="ECO:0000256" key="1">
    <source>
        <dbReference type="SAM" id="SignalP"/>
    </source>
</evidence>
<evidence type="ECO:0000259" key="2">
    <source>
        <dbReference type="Pfam" id="PF00144"/>
    </source>
</evidence>
<dbReference type="InterPro" id="IPR050789">
    <property type="entry name" value="Diverse_Enzym_Activities"/>
</dbReference>
<organism evidence="3 4">
    <name type="scientific">Luteimonas gilva</name>
    <dbReference type="NCBI Taxonomy" id="2572684"/>
    <lineage>
        <taxon>Bacteria</taxon>
        <taxon>Pseudomonadati</taxon>
        <taxon>Pseudomonadota</taxon>
        <taxon>Gammaproteobacteria</taxon>
        <taxon>Lysobacterales</taxon>
        <taxon>Lysobacteraceae</taxon>
        <taxon>Luteimonas</taxon>
    </lineage>
</organism>
<dbReference type="InterPro" id="IPR001466">
    <property type="entry name" value="Beta-lactam-related"/>
</dbReference>
<dbReference type="Proteomes" id="UP000308707">
    <property type="component" value="Unassembled WGS sequence"/>
</dbReference>
<comment type="caution">
    <text evidence="3">The sequence shown here is derived from an EMBL/GenBank/DDBJ whole genome shotgun (WGS) entry which is preliminary data.</text>
</comment>
<evidence type="ECO:0000313" key="4">
    <source>
        <dbReference type="Proteomes" id="UP000308707"/>
    </source>
</evidence>
<dbReference type="SUPFAM" id="SSF56601">
    <property type="entry name" value="beta-lactamase/transpeptidase-like"/>
    <property type="match status" value="1"/>
</dbReference>
<feature type="chain" id="PRO_5021006066" evidence="1">
    <location>
        <begin position="21"/>
        <end position="429"/>
    </location>
</feature>
<feature type="domain" description="Beta-lactamase-related" evidence="2">
    <location>
        <begin position="49"/>
        <end position="416"/>
    </location>
</feature>
<keyword evidence="4" id="KW-1185">Reference proteome</keyword>
<accession>A0A4U5JQZ9</accession>
<proteinExistence type="predicted"/>
<dbReference type="PANTHER" id="PTHR43283">
    <property type="entry name" value="BETA-LACTAMASE-RELATED"/>
    <property type="match status" value="1"/>
</dbReference>
<dbReference type="RefSeq" id="WP_137267453.1">
    <property type="nucleotide sequence ID" value="NZ_SZUA01000002.1"/>
</dbReference>
<gene>
    <name evidence="3" type="ORF">FCE95_13130</name>
</gene>
<dbReference type="Gene3D" id="3.40.710.10">
    <property type="entry name" value="DD-peptidase/beta-lactamase superfamily"/>
    <property type="match status" value="1"/>
</dbReference>
<dbReference type="InterPro" id="IPR012338">
    <property type="entry name" value="Beta-lactam/transpept-like"/>
</dbReference>
<protein>
    <submittedName>
        <fullName evidence="3">Beta-lactamase family protein</fullName>
    </submittedName>
</protein>
<dbReference type="EMBL" id="SZUA01000002">
    <property type="protein sequence ID" value="TKR31021.1"/>
    <property type="molecule type" value="Genomic_DNA"/>
</dbReference>
<dbReference type="PANTHER" id="PTHR43283:SF3">
    <property type="entry name" value="BETA-LACTAMASE FAMILY PROTEIN (AFU_ORTHOLOGUE AFUA_5G07500)"/>
    <property type="match status" value="1"/>
</dbReference>
<feature type="signal peptide" evidence="1">
    <location>
        <begin position="1"/>
        <end position="20"/>
    </location>
</feature>
<keyword evidence="1" id="KW-0732">Signal</keyword>
<name>A0A4U5JQZ9_9GAMM</name>
<sequence>MTLRALCLFVAALAATPACARAEEPVPLPIAAPASAGFSAQRLESLHRFMGEATDAGGYLGGVTLIVRDGRIVDWRAYGQRDLARKEPMAKDSIFRIYSMTKTVASVAVLTLVEQGKIALEDPVSRYLPELSKMQVLAGGSADAPKLRPAAGPITIRQLLTHTAGFPAGLKGDEAAVKLQERIDPHAAADLRGFVERLSRTPLAADPGKRFGYDGASIEVLARLVEVVVGESFENYLQRRIFDPLKMRDTGFDIPVERRGRIADLTRMGDDGRLAIDPSRSAQYPGERLNAYASGAGGLYSTAGDYARFCQMLLNGGELDGASILGRKTVELMMQNHLTMLDKPVTQFSDAEGFGLGGYVVIDVAKRGQPGSLGQFGWSGAASTSYTIDPKEKMVAILMLQHLPREDGRKDLPRIARNFYGLVYQALTP</sequence>
<dbReference type="AlphaFoldDB" id="A0A4U5JQZ9"/>
<evidence type="ECO:0000313" key="3">
    <source>
        <dbReference type="EMBL" id="TKR31021.1"/>
    </source>
</evidence>